<dbReference type="Pfam" id="PF00535">
    <property type="entry name" value="Glycos_transf_2"/>
    <property type="match status" value="1"/>
</dbReference>
<dbReference type="CDD" id="cd00761">
    <property type="entry name" value="Glyco_tranf_GTA_type"/>
    <property type="match status" value="1"/>
</dbReference>
<accession>A0A174FH82</accession>
<proteinExistence type="predicted"/>
<dbReference type="PANTHER" id="PTHR22916:SF51">
    <property type="entry name" value="GLYCOSYLTRANSFERASE EPSH-RELATED"/>
    <property type="match status" value="1"/>
</dbReference>
<dbReference type="Gene3D" id="3.90.550.10">
    <property type="entry name" value="Spore Coat Polysaccharide Biosynthesis Protein SpsA, Chain A"/>
    <property type="match status" value="1"/>
</dbReference>
<protein>
    <submittedName>
        <fullName evidence="4">Glycosyl transferase</fullName>
    </submittedName>
</protein>
<evidence type="ECO:0000313" key="5">
    <source>
        <dbReference type="Proteomes" id="UP000095558"/>
    </source>
</evidence>
<keyword evidence="1" id="KW-0328">Glycosyltransferase</keyword>
<dbReference type="EMBL" id="CYZV01000027">
    <property type="protein sequence ID" value="CUO48897.1"/>
    <property type="molecule type" value="Genomic_DNA"/>
</dbReference>
<dbReference type="SUPFAM" id="SSF53448">
    <property type="entry name" value="Nucleotide-diphospho-sugar transferases"/>
    <property type="match status" value="1"/>
</dbReference>
<dbReference type="GO" id="GO:0016757">
    <property type="term" value="F:glycosyltransferase activity"/>
    <property type="evidence" value="ECO:0007669"/>
    <property type="project" value="UniProtKB-KW"/>
</dbReference>
<name>A0A174FH82_9CLOT</name>
<dbReference type="AlphaFoldDB" id="A0A174FH82"/>
<evidence type="ECO:0000259" key="3">
    <source>
        <dbReference type="Pfam" id="PF00535"/>
    </source>
</evidence>
<evidence type="ECO:0000256" key="1">
    <source>
        <dbReference type="ARBA" id="ARBA00022676"/>
    </source>
</evidence>
<organism evidence="4 5">
    <name type="scientific">Clostridium disporicum</name>
    <dbReference type="NCBI Taxonomy" id="84024"/>
    <lineage>
        <taxon>Bacteria</taxon>
        <taxon>Bacillati</taxon>
        <taxon>Bacillota</taxon>
        <taxon>Clostridia</taxon>
        <taxon>Eubacteriales</taxon>
        <taxon>Clostridiaceae</taxon>
        <taxon>Clostridium</taxon>
    </lineage>
</organism>
<keyword evidence="2 4" id="KW-0808">Transferase</keyword>
<sequence length="324" mass="37946">MKNDIVLSIIVPVYNVEKYLDECLESIIKNYDQKIEVILVDDGSKDNSSVLCDEYAKEYNFITVIHKENGGLSSARNAGIDKAKGKYIWFVDSDDYISDSSISNILDAARKSTDLIIGNYSVFYPNGNREIYQDFKFDIKENMKPYEYFYQLGNVSYAAVRFIIRREIIHKYDLRFMEGIYHEDEQWTPRVLCTSETFSVIKPTIYNYRLGNSNSIMGMVNPKKSYDKIIICNSLYNISKKSDFSKNMIEYLNSRILHNYIAILNEYSKYSKEERKKLFKILKENLYLIDDYNSKKATVIKWAIKFFGIPITSKLLSIRNKISR</sequence>
<dbReference type="InterPro" id="IPR001173">
    <property type="entry name" value="Glyco_trans_2-like"/>
</dbReference>
<evidence type="ECO:0000313" key="4">
    <source>
        <dbReference type="EMBL" id="CUO48897.1"/>
    </source>
</evidence>
<dbReference type="Proteomes" id="UP000095558">
    <property type="component" value="Unassembled WGS sequence"/>
</dbReference>
<gene>
    <name evidence="4" type="primary">kfoC_3</name>
    <name evidence="4" type="ORF">ERS852470_02491</name>
</gene>
<reference evidence="4 5" key="1">
    <citation type="submission" date="2015-09" db="EMBL/GenBank/DDBJ databases">
        <authorList>
            <consortium name="Pathogen Informatics"/>
        </authorList>
    </citation>
    <scope>NUCLEOTIDE SEQUENCE [LARGE SCALE GENOMIC DNA]</scope>
    <source>
        <strain evidence="4 5">2789STDY5834855</strain>
    </source>
</reference>
<dbReference type="OrthoDB" id="9807674at2"/>
<dbReference type="RefSeq" id="WP_055277210.1">
    <property type="nucleotide sequence ID" value="NZ_CYZV01000027.1"/>
</dbReference>
<feature type="domain" description="Glycosyltransferase 2-like" evidence="3">
    <location>
        <begin position="8"/>
        <end position="170"/>
    </location>
</feature>
<dbReference type="InterPro" id="IPR029044">
    <property type="entry name" value="Nucleotide-diphossugar_trans"/>
</dbReference>
<evidence type="ECO:0000256" key="2">
    <source>
        <dbReference type="ARBA" id="ARBA00022679"/>
    </source>
</evidence>
<dbReference type="PANTHER" id="PTHR22916">
    <property type="entry name" value="GLYCOSYLTRANSFERASE"/>
    <property type="match status" value="1"/>
</dbReference>